<dbReference type="PROSITE" id="PS00178">
    <property type="entry name" value="AA_TRNA_LIGASE_I"/>
    <property type="match status" value="1"/>
</dbReference>
<dbReference type="GO" id="GO:0004823">
    <property type="term" value="F:leucine-tRNA ligase activity"/>
    <property type="evidence" value="ECO:0007669"/>
    <property type="project" value="UniProtKB-EC"/>
</dbReference>
<evidence type="ECO:0000256" key="1">
    <source>
        <dbReference type="ARBA" id="ARBA00005594"/>
    </source>
</evidence>
<evidence type="ECO:0000256" key="5">
    <source>
        <dbReference type="ARBA" id="ARBA00022840"/>
    </source>
</evidence>
<dbReference type="PANTHER" id="PTHR45794:SF1">
    <property type="entry name" value="LEUCINE--TRNA LIGASE, CYTOPLASMIC"/>
    <property type="match status" value="1"/>
</dbReference>
<protein>
    <recommendedName>
        <fullName evidence="2">leucine--tRNA ligase</fullName>
        <ecNumber evidence="2">6.1.1.4</ecNumber>
    </recommendedName>
    <alternativeName>
        <fullName evidence="8">Leucyl-tRNA synthetase</fullName>
    </alternativeName>
</protein>
<dbReference type="InterPro" id="IPR013155">
    <property type="entry name" value="M/V/L/I-tRNA-synth_anticd-bd"/>
</dbReference>
<evidence type="ECO:0000256" key="2">
    <source>
        <dbReference type="ARBA" id="ARBA00013164"/>
    </source>
</evidence>
<feature type="domain" description="Leucine--tRNA ligase RagD-binding" evidence="14">
    <location>
        <begin position="973"/>
        <end position="1045"/>
    </location>
</feature>
<dbReference type="InterPro" id="IPR014729">
    <property type="entry name" value="Rossmann-like_a/b/a_fold"/>
</dbReference>
<evidence type="ECO:0000256" key="4">
    <source>
        <dbReference type="ARBA" id="ARBA00022741"/>
    </source>
</evidence>
<dbReference type="Gene3D" id="1.10.730.10">
    <property type="entry name" value="Isoleucyl-tRNA Synthetase, Domain 1"/>
    <property type="match status" value="1"/>
</dbReference>
<dbReference type="NCBIfam" id="TIGR00395">
    <property type="entry name" value="leuS_arch"/>
    <property type="match status" value="1"/>
</dbReference>
<comment type="similarity">
    <text evidence="1 10">Belongs to the class-I aminoacyl-tRNA synthetase family.</text>
</comment>
<keyword evidence="3 10" id="KW-0436">Ligase</keyword>
<dbReference type="InterPro" id="IPR055416">
    <property type="entry name" value="RBD_LARS1"/>
</dbReference>
<dbReference type="FunFam" id="1.10.730.10:FF:000020">
    <property type="entry name" value="Leucine--tRNA ligase cytoplasmic"/>
    <property type="match status" value="1"/>
</dbReference>
<comment type="catalytic activity">
    <reaction evidence="9">
        <text>tRNA(Leu) + L-leucine + ATP = L-leucyl-tRNA(Leu) + AMP + diphosphate</text>
        <dbReference type="Rhea" id="RHEA:11688"/>
        <dbReference type="Rhea" id="RHEA-COMP:9613"/>
        <dbReference type="Rhea" id="RHEA-COMP:9622"/>
        <dbReference type="ChEBI" id="CHEBI:30616"/>
        <dbReference type="ChEBI" id="CHEBI:33019"/>
        <dbReference type="ChEBI" id="CHEBI:57427"/>
        <dbReference type="ChEBI" id="CHEBI:78442"/>
        <dbReference type="ChEBI" id="CHEBI:78494"/>
        <dbReference type="ChEBI" id="CHEBI:456215"/>
        <dbReference type="EC" id="6.1.1.4"/>
    </reaction>
</comment>
<evidence type="ECO:0000259" key="13">
    <source>
        <dbReference type="Pfam" id="PF09334"/>
    </source>
</evidence>
<dbReference type="PANTHER" id="PTHR45794">
    <property type="entry name" value="LEUCYL-TRNA SYNTHETASE"/>
    <property type="match status" value="1"/>
</dbReference>
<sequence>RTDTCEIARYLWPMKLLVNRSQNIFKSSHILCYRLVKSFHFNMSELERKSNIKLNSLLEIELKVQKQWSENKVFEVDAPQSVSSSGDNGSGGKYMVSFPYPYMNGKLHLGHTFTISKAEFAVGFQRLKGKRCLFPFGFHCTGMPIKACADKLKREIEDYGCPPVFPNETEKKDISNMKSKVAAKTGGLTYQWQIMQALDIPDDLIKKFSDTDFWLEYFPPLAIKDLKSMGLKVDWRRSFITTDANPYYDSFARWHFNKLKSLGKIKFGKRYTIYSIFDNQPCMDHDRLSGEGVAPQEYTLIKMQVVEPLPQSLNCLEGKKVFLVAATLRPETMYGQTNCWIHPEIEYIAFASSKENEVYISTERAAKNMAYQGLTQKENQVDILVKLVGMDIMGVALNAPLTANKIIYTLPMLTIKSDKGTGVVTSVPSDAPDDYAALRDLKKKEPFRKKYNITDEMVLPYEPIPIIEVPDLGNLSAVVACDMFKVNSQNDTKQLADAKELTYKKGFYDGIMLVEEYKGQKVQDVKKLVQTKMFAEGAALKYLEPEKKVVSRSGDECIVALCDQWYLDYGEENWKNKTKELLKSLETFSDETKHNFAATLEWLHEHACSRSYGLGSKIPWDEKYLIESLSDSTIYMAYYTVAHLLQGGNVNGSVVGSSNIRPDQLTEEVWDFIFFKDRPMPSNTQIDLDFLSKLKHEFEYWYPLDLRVSGKDLIPNHLTYFLYNHVAVWADQQEKWPKSVRANGHLLLNSEKMSKSTGNFLTLEHAIKKFSADGMRLALADAGDSIEDANFVEKTADAAILRLFTFVEWTKEIIENQENLRSGPFNNFNDKVFQNEIYMAINKAEKAYEKLLFREALKVGFFELQVSRDKYREVSLDKMHKELIFKYIEVQILLLSPICPHICEHIWQLLGKPGSILNATWPQSGEVDNSLLTSSQYLMDCSREFRLRLKNMLTTRKKGSPEVVKPNCASVYIAKEYPPWQKTVLLVLRRLYETNNNSFPDNKEVMAICKDEELVKKHMKKLMPFVAYVKDRVQSEGASAMDLTVPFDETAVLTENLAYLLKSVELEKIEIKPSSDAEAKIQEECLPGRPYSVFKTN</sequence>
<dbReference type="FunFam" id="3.90.740.10:FF:000001">
    <property type="entry name" value="Leucine--tRNA ligase, cytoplasmic"/>
    <property type="match status" value="1"/>
</dbReference>
<dbReference type="EMBL" id="HAAD01000600">
    <property type="protein sequence ID" value="CDG66832.1"/>
    <property type="molecule type" value="mRNA"/>
</dbReference>
<dbReference type="NCBIfam" id="NF008957">
    <property type="entry name" value="PRK12300.1"/>
    <property type="match status" value="1"/>
</dbReference>
<dbReference type="SUPFAM" id="SSF47323">
    <property type="entry name" value="Anticodon-binding domain of a subclass of class I aminoacyl-tRNA synthetases"/>
    <property type="match status" value="1"/>
</dbReference>
<dbReference type="InterPro" id="IPR001412">
    <property type="entry name" value="aa-tRNA-synth_I_CS"/>
</dbReference>
<dbReference type="InterPro" id="IPR004493">
    <property type="entry name" value="Leu-tRNA-synth_Ia_arc/euk"/>
</dbReference>
<evidence type="ECO:0000256" key="6">
    <source>
        <dbReference type="ARBA" id="ARBA00022917"/>
    </source>
</evidence>
<organism evidence="15">
    <name type="scientific">Hydra vulgaris</name>
    <name type="common">Hydra</name>
    <name type="synonym">Hydra attenuata</name>
    <dbReference type="NCBI Taxonomy" id="6087"/>
    <lineage>
        <taxon>Eukaryota</taxon>
        <taxon>Metazoa</taxon>
        <taxon>Cnidaria</taxon>
        <taxon>Hydrozoa</taxon>
        <taxon>Hydroidolina</taxon>
        <taxon>Anthoathecata</taxon>
        <taxon>Aplanulata</taxon>
        <taxon>Hydridae</taxon>
        <taxon>Hydra</taxon>
    </lineage>
</organism>
<evidence type="ECO:0000256" key="7">
    <source>
        <dbReference type="ARBA" id="ARBA00023146"/>
    </source>
</evidence>
<dbReference type="OrthoDB" id="10249672at2759"/>
<dbReference type="InterPro" id="IPR009008">
    <property type="entry name" value="Val/Leu/Ile-tRNA-synth_edit"/>
</dbReference>
<evidence type="ECO:0000256" key="9">
    <source>
        <dbReference type="ARBA" id="ARBA00047469"/>
    </source>
</evidence>
<dbReference type="AlphaFoldDB" id="T2M4D5"/>
<feature type="domain" description="Aminoacyl-tRNA synthetase class Ia" evidence="11">
    <location>
        <begin position="64"/>
        <end position="151"/>
    </location>
</feature>
<dbReference type="SUPFAM" id="SSF50677">
    <property type="entry name" value="ValRS/IleRS/LeuRS editing domain"/>
    <property type="match status" value="1"/>
</dbReference>
<dbReference type="SUPFAM" id="SSF52374">
    <property type="entry name" value="Nucleotidylyl transferase"/>
    <property type="match status" value="1"/>
</dbReference>
<evidence type="ECO:0000259" key="12">
    <source>
        <dbReference type="Pfam" id="PF08264"/>
    </source>
</evidence>
<keyword evidence="5 10" id="KW-0067">ATP-binding</keyword>
<accession>T2M4D5</accession>
<evidence type="ECO:0000256" key="8">
    <source>
        <dbReference type="ARBA" id="ARBA00030520"/>
    </source>
</evidence>
<dbReference type="CDD" id="cd07959">
    <property type="entry name" value="Anticodon_Ia_Leu_AEc"/>
    <property type="match status" value="1"/>
</dbReference>
<dbReference type="Gene3D" id="3.90.740.10">
    <property type="entry name" value="Valyl/Leucyl/Isoleucyl-tRNA synthetase, editing domain"/>
    <property type="match status" value="1"/>
</dbReference>
<dbReference type="Gene3D" id="3.40.50.620">
    <property type="entry name" value="HUPs"/>
    <property type="match status" value="1"/>
</dbReference>
<dbReference type="EC" id="6.1.1.4" evidence="2"/>
<dbReference type="Pfam" id="PF00133">
    <property type="entry name" value="tRNA-synt_1"/>
    <property type="match status" value="1"/>
</dbReference>
<dbReference type="InterPro" id="IPR015413">
    <property type="entry name" value="Methionyl/Leucyl_tRNA_Synth"/>
</dbReference>
<gene>
    <name evidence="15" type="primary">LARS</name>
</gene>
<evidence type="ECO:0000259" key="14">
    <source>
        <dbReference type="Pfam" id="PF24810"/>
    </source>
</evidence>
<evidence type="ECO:0000256" key="3">
    <source>
        <dbReference type="ARBA" id="ARBA00022598"/>
    </source>
</evidence>
<keyword evidence="6 10" id="KW-0648">Protein biosynthesis</keyword>
<dbReference type="InterPro" id="IPR002300">
    <property type="entry name" value="aa-tRNA-synth_Ia"/>
</dbReference>
<feature type="non-terminal residue" evidence="15">
    <location>
        <position position="1"/>
    </location>
</feature>
<keyword evidence="7 10" id="KW-0030">Aminoacyl-tRNA synthetase</keyword>
<evidence type="ECO:0000256" key="10">
    <source>
        <dbReference type="RuleBase" id="RU363035"/>
    </source>
</evidence>
<dbReference type="GO" id="GO:0006429">
    <property type="term" value="P:leucyl-tRNA aminoacylation"/>
    <property type="evidence" value="ECO:0007669"/>
    <property type="project" value="InterPro"/>
</dbReference>
<feature type="domain" description="Methionyl/Valyl/Leucyl/Isoleucyl-tRNA synthetase anticodon-binding" evidence="12">
    <location>
        <begin position="830"/>
        <end position="935"/>
    </location>
</feature>
<dbReference type="Pfam" id="PF08264">
    <property type="entry name" value="Anticodon_1"/>
    <property type="match status" value="1"/>
</dbReference>
<keyword evidence="4 10" id="KW-0547">Nucleotide-binding</keyword>
<proteinExistence type="evidence at transcript level"/>
<evidence type="ECO:0000259" key="11">
    <source>
        <dbReference type="Pfam" id="PF00133"/>
    </source>
</evidence>
<evidence type="ECO:0000313" key="15">
    <source>
        <dbReference type="EMBL" id="CDG66832.1"/>
    </source>
</evidence>
<dbReference type="GO" id="GO:0002161">
    <property type="term" value="F:aminoacyl-tRNA deacylase activity"/>
    <property type="evidence" value="ECO:0007669"/>
    <property type="project" value="InterPro"/>
</dbReference>
<dbReference type="Pfam" id="PF24810">
    <property type="entry name" value="RBD_LARS1"/>
    <property type="match status" value="1"/>
</dbReference>
<reference evidence="15" key="1">
    <citation type="journal article" date="2013" name="Genome Biol. Evol.">
        <title>Punctuated emergences of genetic and phenotypic innovations in eumetazoan, bilaterian, euteleostome, and hominidae ancestors.</title>
        <authorList>
            <person name="Wenger Y."/>
            <person name="Galliot B."/>
        </authorList>
    </citation>
    <scope>NUCLEOTIDE SEQUENCE</scope>
    <source>
        <tissue evidence="15">Whole animals</tissue>
    </source>
</reference>
<dbReference type="Pfam" id="PF09334">
    <property type="entry name" value="tRNA-synt_1g"/>
    <property type="match status" value="1"/>
</dbReference>
<dbReference type="InterPro" id="IPR009080">
    <property type="entry name" value="tRNAsynth_Ia_anticodon-bd"/>
</dbReference>
<name>T2M4D5_HYDVU</name>
<feature type="domain" description="Methionyl/Leucyl tRNA synthetase" evidence="13">
    <location>
        <begin position="706"/>
        <end position="795"/>
    </location>
</feature>
<dbReference type="GO" id="GO:0005524">
    <property type="term" value="F:ATP binding"/>
    <property type="evidence" value="ECO:0007669"/>
    <property type="project" value="UniProtKB-KW"/>
</dbReference>